<keyword evidence="3" id="KW-1185">Reference proteome</keyword>
<dbReference type="OrthoDB" id="263283at2759"/>
<dbReference type="PANTHER" id="PTHR12461:SF105">
    <property type="entry name" value="HYPOXIA-INDUCIBLE FACTOR 1-ALPHA INHIBITOR"/>
    <property type="match status" value="1"/>
</dbReference>
<feature type="domain" description="JmjC" evidence="1">
    <location>
        <begin position="120"/>
        <end position="301"/>
    </location>
</feature>
<proteinExistence type="predicted"/>
<reference evidence="2" key="1">
    <citation type="journal article" date="2020" name="Stud. Mycol.">
        <title>101 Dothideomycetes genomes: a test case for predicting lifestyles and emergence of pathogens.</title>
        <authorList>
            <person name="Haridas S."/>
            <person name="Albert R."/>
            <person name="Binder M."/>
            <person name="Bloem J."/>
            <person name="Labutti K."/>
            <person name="Salamov A."/>
            <person name="Andreopoulos B."/>
            <person name="Baker S."/>
            <person name="Barry K."/>
            <person name="Bills G."/>
            <person name="Bluhm B."/>
            <person name="Cannon C."/>
            <person name="Castanera R."/>
            <person name="Culley D."/>
            <person name="Daum C."/>
            <person name="Ezra D."/>
            <person name="Gonzalez J."/>
            <person name="Henrissat B."/>
            <person name="Kuo A."/>
            <person name="Liang C."/>
            <person name="Lipzen A."/>
            <person name="Lutzoni F."/>
            <person name="Magnuson J."/>
            <person name="Mondo S."/>
            <person name="Nolan M."/>
            <person name="Ohm R."/>
            <person name="Pangilinan J."/>
            <person name="Park H.-J."/>
            <person name="Ramirez L."/>
            <person name="Alfaro M."/>
            <person name="Sun H."/>
            <person name="Tritt A."/>
            <person name="Yoshinaga Y."/>
            <person name="Zwiers L.-H."/>
            <person name="Turgeon B."/>
            <person name="Goodwin S."/>
            <person name="Spatafora J."/>
            <person name="Crous P."/>
            <person name="Grigoriev I."/>
        </authorList>
    </citation>
    <scope>NUCLEOTIDE SEQUENCE</scope>
    <source>
        <strain evidence="2">CBS 116435</strain>
    </source>
</reference>
<dbReference type="Proteomes" id="UP000799441">
    <property type="component" value="Unassembled WGS sequence"/>
</dbReference>
<evidence type="ECO:0000313" key="3">
    <source>
        <dbReference type="Proteomes" id="UP000799441"/>
    </source>
</evidence>
<organism evidence="2 3">
    <name type="scientific">Polychaeton citri CBS 116435</name>
    <dbReference type="NCBI Taxonomy" id="1314669"/>
    <lineage>
        <taxon>Eukaryota</taxon>
        <taxon>Fungi</taxon>
        <taxon>Dikarya</taxon>
        <taxon>Ascomycota</taxon>
        <taxon>Pezizomycotina</taxon>
        <taxon>Dothideomycetes</taxon>
        <taxon>Dothideomycetidae</taxon>
        <taxon>Capnodiales</taxon>
        <taxon>Capnodiaceae</taxon>
        <taxon>Polychaeton</taxon>
    </lineage>
</organism>
<dbReference type="EMBL" id="MU003781">
    <property type="protein sequence ID" value="KAF2722579.1"/>
    <property type="molecule type" value="Genomic_DNA"/>
</dbReference>
<comment type="caution">
    <text evidence="2">The sequence shown here is derived from an EMBL/GenBank/DDBJ whole genome shotgun (WGS) entry which is preliminary data.</text>
</comment>
<evidence type="ECO:0000313" key="2">
    <source>
        <dbReference type="EMBL" id="KAF2722579.1"/>
    </source>
</evidence>
<evidence type="ECO:0000259" key="1">
    <source>
        <dbReference type="PROSITE" id="PS51184"/>
    </source>
</evidence>
<dbReference type="PROSITE" id="PS51184">
    <property type="entry name" value="JMJC"/>
    <property type="match status" value="1"/>
</dbReference>
<gene>
    <name evidence="2" type="ORF">K431DRAFT_283716</name>
</gene>
<dbReference type="InterPro" id="IPR003347">
    <property type="entry name" value="JmjC_dom"/>
</dbReference>
<accession>A0A9P4UQ90</accession>
<protein>
    <submittedName>
        <fullName evidence="2">Clavaminate synthase-like protein</fullName>
    </submittedName>
</protein>
<name>A0A9P4UQ90_9PEZI</name>
<dbReference type="Pfam" id="PF13621">
    <property type="entry name" value="Cupin_8"/>
    <property type="match status" value="1"/>
</dbReference>
<dbReference type="SUPFAM" id="SSF51197">
    <property type="entry name" value="Clavaminate synthase-like"/>
    <property type="match status" value="1"/>
</dbReference>
<sequence length="301" mass="32917">MLTAQPLRSPCLRYCLARSFASVDGPKKVAVLKDTGIETFKAQAFELAKPALLPHRCFKDVPAVSRWFTTVDEPDKESTVKLNEQYLSAFDTHIVPLELTTASGNFARIDQPLSYFLSASKLTKSRQISRDPIVSVYLAQASLSDLPPELQADVPKPAIVLKAGRGDIYSSSIWLGEAPTNTPLHRDPNPNLFIQLAGRKIARLFPPKVGQGIFAAVQDEVGGIGNALIRGEEMMMGKEKVALEAAVWGDHQGEVGSGQYDGHAWSAELESGDALFIPKGWWHSIKGVGNGMTGSVNWWFR</sequence>
<dbReference type="Gene3D" id="2.60.120.650">
    <property type="entry name" value="Cupin"/>
    <property type="match status" value="1"/>
</dbReference>
<dbReference type="PANTHER" id="PTHR12461">
    <property type="entry name" value="HYPOXIA-INDUCIBLE FACTOR 1 ALPHA INHIBITOR-RELATED"/>
    <property type="match status" value="1"/>
</dbReference>
<dbReference type="InterPro" id="IPR041667">
    <property type="entry name" value="Cupin_8"/>
</dbReference>
<dbReference type="AlphaFoldDB" id="A0A9P4UQ90"/>